<feature type="binding site" evidence="17">
    <location>
        <position position="435"/>
    </location>
    <ligand>
        <name>AMP</name>
        <dbReference type="ChEBI" id="CHEBI:456215"/>
    </ligand>
</feature>
<dbReference type="EMBL" id="DSAC01000052">
    <property type="protein sequence ID" value="HHO73874.1"/>
    <property type="molecule type" value="Genomic_DNA"/>
</dbReference>
<dbReference type="PIRSF" id="PIRSF017184">
    <property type="entry name" value="Nnr"/>
    <property type="match status" value="1"/>
</dbReference>
<dbReference type="GO" id="GO:0110051">
    <property type="term" value="P:metabolite repair"/>
    <property type="evidence" value="ECO:0007669"/>
    <property type="project" value="TreeGrafter"/>
</dbReference>
<sequence>MKVLNSEEMSLADRRTIQELGIPSLVLMENASLAVARVIKGKFPEASKVLVLVGKGNNGGDGLACARHLKLWGYRVDVLLVFGEVKGDALFQLNLLRALGVEPLKELPPLEDYHLIVDAIFGTGFQPPVKPPAEAIIKTLERTKVPILSVDIPSGLSADSGKLYTPSVKANITVTFQFPKICHLLHPASKQCGELYVAHIGIPEVFVEDVRREVILRVEPPKREPDIHKGRAGHVLLVGGSVGKTGAIIMSAKSATRAGAGLVSVGVPQNLNPIFEVALTEEMSIPLPGEDFLYYGAWETILKEQDRFSVLGIGMGMGRTEEGQRLVLKLLEVWEKPILLDADALNNLADSKRLEVLKERGSPTILTPHVGEFERLSGLPKEDIIHNLMDRALEFAVNNKCYVVLKSSRTAIGTPDGRCFLSTRGTPAMAKGGVGDVLSGILSALVGRGFEVEYALKLGVFLHGLAGEIAEREKHTESVRALDLVEYLPNAYRSLETGNYGLPFNYLY</sequence>
<dbReference type="GO" id="GO:0046872">
    <property type="term" value="F:metal ion binding"/>
    <property type="evidence" value="ECO:0007669"/>
    <property type="project" value="UniProtKB-UniRule"/>
</dbReference>
<dbReference type="InterPro" id="IPR017953">
    <property type="entry name" value="Carbohydrate_kinase_pred_CS"/>
</dbReference>
<comment type="catalytic activity">
    <reaction evidence="1 18 19">
        <text>(6R)-NADHX = (6S)-NADHX</text>
        <dbReference type="Rhea" id="RHEA:32215"/>
        <dbReference type="ChEBI" id="CHEBI:64074"/>
        <dbReference type="ChEBI" id="CHEBI:64075"/>
        <dbReference type="EC" id="5.1.99.6"/>
    </reaction>
</comment>
<feature type="binding site" evidence="17">
    <location>
        <begin position="406"/>
        <end position="410"/>
    </location>
    <ligand>
        <name>AMP</name>
        <dbReference type="ChEBI" id="CHEBI:456215"/>
    </ligand>
</feature>
<reference evidence="22" key="1">
    <citation type="journal article" date="2020" name="mSystems">
        <title>Genome- and Community-Level Interaction Insights into Carbon Utilization and Element Cycling Functions of Hydrothermarchaeota in Hydrothermal Sediment.</title>
        <authorList>
            <person name="Zhou Z."/>
            <person name="Liu Y."/>
            <person name="Xu W."/>
            <person name="Pan J."/>
            <person name="Luo Z.H."/>
            <person name="Li M."/>
        </authorList>
    </citation>
    <scope>NUCLEOTIDE SEQUENCE [LARGE SCALE GENOMIC DNA]</scope>
    <source>
        <strain evidence="22">SpSt-114</strain>
    </source>
</reference>
<dbReference type="Pfam" id="PF03853">
    <property type="entry name" value="YjeF_N"/>
    <property type="match status" value="1"/>
</dbReference>
<evidence type="ECO:0000256" key="19">
    <source>
        <dbReference type="PIRNR" id="PIRNR017184"/>
    </source>
</evidence>
<dbReference type="InterPro" id="IPR029056">
    <property type="entry name" value="Ribokinase-like"/>
</dbReference>
<dbReference type="GO" id="GO:0046496">
    <property type="term" value="P:nicotinamide nucleotide metabolic process"/>
    <property type="evidence" value="ECO:0007669"/>
    <property type="project" value="UniProtKB-UniRule"/>
</dbReference>
<dbReference type="NCBIfam" id="TIGR00197">
    <property type="entry name" value="yjeF_nterm"/>
    <property type="match status" value="1"/>
</dbReference>
<dbReference type="EC" id="4.2.1.136" evidence="19"/>
<keyword evidence="10 17" id="KW-0520">NAD</keyword>
<evidence type="ECO:0000259" key="21">
    <source>
        <dbReference type="PROSITE" id="PS51385"/>
    </source>
</evidence>
<comment type="similarity">
    <text evidence="18">Belongs to the NnrE/AIBP family.</text>
</comment>
<evidence type="ECO:0000256" key="1">
    <source>
        <dbReference type="ARBA" id="ARBA00000013"/>
    </source>
</evidence>
<proteinExistence type="inferred from homology"/>
<feature type="domain" description="YjeF C-terminal" evidence="20">
    <location>
        <begin position="212"/>
        <end position="495"/>
    </location>
</feature>
<dbReference type="CDD" id="cd01171">
    <property type="entry name" value="YXKO-related"/>
    <property type="match status" value="1"/>
</dbReference>
<comment type="similarity">
    <text evidence="3 19">In the N-terminal section; belongs to the NnrE/AIBP family.</text>
</comment>
<evidence type="ECO:0000256" key="9">
    <source>
        <dbReference type="ARBA" id="ARBA00022958"/>
    </source>
</evidence>
<comment type="function">
    <text evidence="14 19">Bifunctional enzyme that catalyzes the epimerization of the S- and R-forms of NAD(P)HX and the dehydration of the S-form of NAD(P)HX at the expense of ADP, which is converted to AMP. This allows the repair of both epimers of NAD(P)HX, a damaged form of NAD(P)H that is a result of enzymatic or heat-dependent hydration.</text>
</comment>
<comment type="caution">
    <text evidence="22">The sequence shown here is derived from an EMBL/GenBank/DDBJ whole genome shotgun (WGS) entry which is preliminary data.</text>
</comment>
<feature type="binding site" evidence="18">
    <location>
        <position position="118"/>
    </location>
    <ligand>
        <name>K(+)</name>
        <dbReference type="ChEBI" id="CHEBI:29103"/>
    </ligand>
</feature>
<comment type="function">
    <text evidence="17">Catalyzes the dehydration of the S-form of NAD(P)HX at the expense of ADP, which is converted to AMP. Together with NAD(P)HX epimerase, which catalyzes the epimerization of the S- and R-forms, the enzyme allows the repair of both epimers of NAD(P)HX, a damaged form of NAD(P)H that is a result of enzymatic or heat-dependent hydration.</text>
</comment>
<protein>
    <recommendedName>
        <fullName evidence="19">Bifunctional NAD(P)H-hydrate repair enzyme</fullName>
    </recommendedName>
    <alternativeName>
        <fullName evidence="19">Nicotinamide nucleotide repair protein</fullName>
    </alternativeName>
    <domain>
        <recommendedName>
            <fullName evidence="19">ADP-dependent (S)-NAD(P)H-hydrate dehydratase</fullName>
            <ecNumber evidence="19">4.2.1.136</ecNumber>
        </recommendedName>
        <alternativeName>
            <fullName evidence="19">ADP-dependent NAD(P)HX dehydratase</fullName>
        </alternativeName>
    </domain>
    <domain>
        <recommendedName>
            <fullName evidence="19">NAD(P)H-hydrate epimerase</fullName>
            <ecNumber evidence="19">5.1.99.6</ecNumber>
        </recommendedName>
    </domain>
</protein>
<feature type="binding site" evidence="18">
    <location>
        <position position="154"/>
    </location>
    <ligand>
        <name>K(+)</name>
        <dbReference type="ChEBI" id="CHEBI:29103"/>
    </ligand>
</feature>
<keyword evidence="6 17" id="KW-0547">Nucleotide-binding</keyword>
<evidence type="ECO:0000259" key="20">
    <source>
        <dbReference type="PROSITE" id="PS51383"/>
    </source>
</evidence>
<organism evidence="22">
    <name type="scientific">Thermocrinis ruber</name>
    <dbReference type="NCBI Taxonomy" id="75906"/>
    <lineage>
        <taxon>Bacteria</taxon>
        <taxon>Pseudomonadati</taxon>
        <taxon>Aquificota</taxon>
        <taxon>Aquificia</taxon>
        <taxon>Aquificales</taxon>
        <taxon>Aquificaceae</taxon>
        <taxon>Thermocrinis</taxon>
    </lineage>
</organism>
<dbReference type="AlphaFoldDB" id="A0A7C5X4D6"/>
<dbReference type="EC" id="5.1.99.6" evidence="19"/>
<evidence type="ECO:0000313" key="22">
    <source>
        <dbReference type="EMBL" id="HHO73874.1"/>
    </source>
</evidence>
<dbReference type="HAMAP" id="MF_01965">
    <property type="entry name" value="NADHX_dehydratase"/>
    <property type="match status" value="1"/>
</dbReference>
<evidence type="ECO:0000256" key="14">
    <source>
        <dbReference type="ARBA" id="ARBA00025153"/>
    </source>
</evidence>
<comment type="catalytic activity">
    <reaction evidence="15 17 19">
        <text>(6S)-NADHX + ADP = AMP + phosphate + NADH + H(+)</text>
        <dbReference type="Rhea" id="RHEA:32223"/>
        <dbReference type="ChEBI" id="CHEBI:15378"/>
        <dbReference type="ChEBI" id="CHEBI:43474"/>
        <dbReference type="ChEBI" id="CHEBI:57945"/>
        <dbReference type="ChEBI" id="CHEBI:64074"/>
        <dbReference type="ChEBI" id="CHEBI:456215"/>
        <dbReference type="ChEBI" id="CHEBI:456216"/>
        <dbReference type="EC" id="4.2.1.136"/>
    </reaction>
</comment>
<feature type="binding site" evidence="17">
    <location>
        <position position="436"/>
    </location>
    <ligand>
        <name>(6S)-NADPHX</name>
        <dbReference type="ChEBI" id="CHEBI:64076"/>
    </ligand>
</feature>
<evidence type="ECO:0000256" key="18">
    <source>
        <dbReference type="HAMAP-Rule" id="MF_01966"/>
    </source>
</evidence>
<evidence type="ECO:0000256" key="7">
    <source>
        <dbReference type="ARBA" id="ARBA00022840"/>
    </source>
</evidence>
<evidence type="ECO:0000256" key="17">
    <source>
        <dbReference type="HAMAP-Rule" id="MF_01965"/>
    </source>
</evidence>
<comment type="similarity">
    <text evidence="4 19">In the C-terminal section; belongs to the NnrD/CARKD family.</text>
</comment>
<keyword evidence="12 17" id="KW-0456">Lyase</keyword>
<comment type="function">
    <text evidence="18">Catalyzes the epimerization of the S- and R-forms of NAD(P)HX, a damaged form of NAD(P)H that is a result of enzymatic or heat-dependent hydration. This is a prerequisite for the S-specific NAD(P)H-hydrate dehydratase to allow the repair of both epimers of NAD(P)HX.</text>
</comment>
<dbReference type="InterPro" id="IPR036652">
    <property type="entry name" value="YjeF_N_dom_sf"/>
</dbReference>
<dbReference type="SUPFAM" id="SSF64153">
    <property type="entry name" value="YjeF N-terminal domain-like"/>
    <property type="match status" value="1"/>
</dbReference>
<dbReference type="HAMAP" id="MF_01966">
    <property type="entry name" value="NADHX_epimerase"/>
    <property type="match status" value="1"/>
</dbReference>
<name>A0A7C5X4D6_9AQUI</name>
<feature type="binding site" evidence="18">
    <location>
        <begin position="57"/>
        <end position="61"/>
    </location>
    <ligand>
        <name>(6S)-NADPHX</name>
        <dbReference type="ChEBI" id="CHEBI:64076"/>
    </ligand>
</feature>
<keyword evidence="9 18" id="KW-0630">Potassium</keyword>
<feature type="domain" description="YjeF N-terminal" evidence="21">
    <location>
        <begin position="9"/>
        <end position="208"/>
    </location>
</feature>
<dbReference type="PROSITE" id="PS01050">
    <property type="entry name" value="YJEF_C_2"/>
    <property type="match status" value="1"/>
</dbReference>
<accession>A0A7C5X4D6</accession>
<comment type="caution">
    <text evidence="18">Lacks conserved residue(s) required for the propagation of feature annotation.</text>
</comment>
<comment type="subunit">
    <text evidence="17">Homotetramer.</text>
</comment>
<feature type="binding site" evidence="18">
    <location>
        <position position="151"/>
    </location>
    <ligand>
        <name>(6S)-NADPHX</name>
        <dbReference type="ChEBI" id="CHEBI:64076"/>
    </ligand>
</feature>
<dbReference type="InterPro" id="IPR030677">
    <property type="entry name" value="Nnr"/>
</dbReference>
<evidence type="ECO:0000256" key="11">
    <source>
        <dbReference type="ARBA" id="ARBA00023235"/>
    </source>
</evidence>
<evidence type="ECO:0000256" key="13">
    <source>
        <dbReference type="ARBA" id="ARBA00023268"/>
    </source>
</evidence>
<dbReference type="PROSITE" id="PS51385">
    <property type="entry name" value="YJEF_N"/>
    <property type="match status" value="1"/>
</dbReference>
<keyword evidence="7 17" id="KW-0067">ATP-binding</keyword>
<evidence type="ECO:0000256" key="16">
    <source>
        <dbReference type="ARBA" id="ARBA00049209"/>
    </source>
</evidence>
<dbReference type="Gene3D" id="3.40.50.10260">
    <property type="entry name" value="YjeF N-terminal domain"/>
    <property type="match status" value="1"/>
</dbReference>
<feature type="binding site" evidence="18">
    <location>
        <begin position="122"/>
        <end position="128"/>
    </location>
    <ligand>
        <name>(6S)-NADPHX</name>
        <dbReference type="ChEBI" id="CHEBI:64076"/>
    </ligand>
</feature>
<dbReference type="InterPro" id="IPR004443">
    <property type="entry name" value="YjeF_N_dom"/>
</dbReference>
<feature type="binding site" evidence="17">
    <location>
        <position position="247"/>
    </location>
    <ligand>
        <name>(6S)-NADPHX</name>
        <dbReference type="ChEBI" id="CHEBI:64076"/>
    </ligand>
</feature>
<feature type="binding site" evidence="18">
    <location>
        <position position="58"/>
    </location>
    <ligand>
        <name>K(+)</name>
        <dbReference type="ChEBI" id="CHEBI:29103"/>
    </ligand>
</feature>
<dbReference type="Pfam" id="PF01256">
    <property type="entry name" value="Carb_kinase"/>
    <property type="match status" value="1"/>
</dbReference>
<keyword evidence="8 17" id="KW-0521">NADP</keyword>
<dbReference type="Gene3D" id="3.40.1190.20">
    <property type="match status" value="1"/>
</dbReference>
<comment type="catalytic activity">
    <reaction evidence="2 18 19">
        <text>(6R)-NADPHX = (6S)-NADPHX</text>
        <dbReference type="Rhea" id="RHEA:32227"/>
        <dbReference type="ChEBI" id="CHEBI:64076"/>
        <dbReference type="ChEBI" id="CHEBI:64077"/>
        <dbReference type="EC" id="5.1.99.6"/>
    </reaction>
</comment>
<keyword evidence="5 18" id="KW-0479">Metal-binding</keyword>
<evidence type="ECO:0000256" key="15">
    <source>
        <dbReference type="ARBA" id="ARBA00048238"/>
    </source>
</evidence>
<comment type="similarity">
    <text evidence="17">Belongs to the NnrD/CARKD family.</text>
</comment>
<evidence type="ECO:0000256" key="12">
    <source>
        <dbReference type="ARBA" id="ARBA00023239"/>
    </source>
</evidence>
<feature type="binding site" evidence="17">
    <location>
        <position position="316"/>
    </location>
    <ligand>
        <name>(6S)-NADPHX</name>
        <dbReference type="ChEBI" id="CHEBI:64076"/>
    </ligand>
</feature>
<evidence type="ECO:0000256" key="8">
    <source>
        <dbReference type="ARBA" id="ARBA00022857"/>
    </source>
</evidence>
<dbReference type="GO" id="GO:0052855">
    <property type="term" value="F:ADP-dependent NAD(P)H-hydrate dehydratase activity"/>
    <property type="evidence" value="ECO:0007669"/>
    <property type="project" value="UniProtKB-UniRule"/>
</dbReference>
<evidence type="ECO:0000256" key="10">
    <source>
        <dbReference type="ARBA" id="ARBA00023027"/>
    </source>
</evidence>
<feature type="binding site" evidence="17">
    <location>
        <position position="369"/>
    </location>
    <ligand>
        <name>(6S)-NADPHX</name>
        <dbReference type="ChEBI" id="CHEBI:64076"/>
    </ligand>
</feature>
<comment type="catalytic activity">
    <reaction evidence="16 17 19">
        <text>(6S)-NADPHX + ADP = AMP + phosphate + NADPH + H(+)</text>
        <dbReference type="Rhea" id="RHEA:32235"/>
        <dbReference type="ChEBI" id="CHEBI:15378"/>
        <dbReference type="ChEBI" id="CHEBI:43474"/>
        <dbReference type="ChEBI" id="CHEBI:57783"/>
        <dbReference type="ChEBI" id="CHEBI:64076"/>
        <dbReference type="ChEBI" id="CHEBI:456215"/>
        <dbReference type="ChEBI" id="CHEBI:456216"/>
        <dbReference type="EC" id="4.2.1.136"/>
    </reaction>
</comment>
<evidence type="ECO:0000256" key="4">
    <source>
        <dbReference type="ARBA" id="ARBA00009524"/>
    </source>
</evidence>
<dbReference type="PANTHER" id="PTHR12592:SF0">
    <property type="entry name" value="ATP-DEPENDENT (S)-NAD(P)H-HYDRATE DEHYDRATASE"/>
    <property type="match status" value="1"/>
</dbReference>
<dbReference type="GO" id="GO:0005524">
    <property type="term" value="F:ATP binding"/>
    <property type="evidence" value="ECO:0007669"/>
    <property type="project" value="UniProtKB-UniRule"/>
</dbReference>
<evidence type="ECO:0000256" key="6">
    <source>
        <dbReference type="ARBA" id="ARBA00022741"/>
    </source>
</evidence>
<evidence type="ECO:0000256" key="3">
    <source>
        <dbReference type="ARBA" id="ARBA00006001"/>
    </source>
</evidence>
<keyword evidence="11 18" id="KW-0413">Isomerase</keyword>
<gene>
    <name evidence="18" type="primary">nnrE</name>
    <name evidence="17" type="synonym">nnrD</name>
    <name evidence="22" type="ORF">ENN04_04465</name>
</gene>
<dbReference type="PANTHER" id="PTHR12592">
    <property type="entry name" value="ATP-DEPENDENT (S)-NAD(P)H-HYDRATE DEHYDRATASE FAMILY MEMBER"/>
    <property type="match status" value="1"/>
</dbReference>
<comment type="cofactor">
    <cofactor evidence="18 19">
        <name>K(+)</name>
        <dbReference type="ChEBI" id="CHEBI:29103"/>
    </cofactor>
    <text evidence="18 19">Binds 1 potassium ion per subunit.</text>
</comment>
<keyword evidence="13" id="KW-0511">Multifunctional enzyme</keyword>
<evidence type="ECO:0000256" key="5">
    <source>
        <dbReference type="ARBA" id="ARBA00022723"/>
    </source>
</evidence>
<evidence type="ECO:0000256" key="2">
    <source>
        <dbReference type="ARBA" id="ARBA00000909"/>
    </source>
</evidence>
<dbReference type="SUPFAM" id="SSF53613">
    <property type="entry name" value="Ribokinase-like"/>
    <property type="match status" value="1"/>
</dbReference>
<dbReference type="PROSITE" id="PS51383">
    <property type="entry name" value="YJEF_C_3"/>
    <property type="match status" value="1"/>
</dbReference>
<dbReference type="NCBIfam" id="TIGR00196">
    <property type="entry name" value="yjeF_cterm"/>
    <property type="match status" value="1"/>
</dbReference>
<dbReference type="InterPro" id="IPR000631">
    <property type="entry name" value="CARKD"/>
</dbReference>
<dbReference type="GO" id="GO:0052856">
    <property type="term" value="F:NAD(P)HX epimerase activity"/>
    <property type="evidence" value="ECO:0007669"/>
    <property type="project" value="UniProtKB-UniRule"/>
</dbReference>
<comment type="cofactor">
    <cofactor evidence="17">
        <name>Mg(2+)</name>
        <dbReference type="ChEBI" id="CHEBI:18420"/>
    </cofactor>
</comment>